<keyword evidence="1" id="KW-0812">Transmembrane</keyword>
<accession>A0A0G1XB08</accession>
<evidence type="ECO:0000259" key="2">
    <source>
        <dbReference type="Pfam" id="PF18915"/>
    </source>
</evidence>
<keyword evidence="1" id="KW-1133">Transmembrane helix</keyword>
<comment type="caution">
    <text evidence="3">The sequence shown here is derived from an EMBL/GenBank/DDBJ whole genome shotgun (WGS) entry which is preliminary data.</text>
</comment>
<proteinExistence type="predicted"/>
<dbReference type="Pfam" id="PF18915">
    <property type="entry name" value="DUF5667"/>
    <property type="match status" value="1"/>
</dbReference>
<evidence type="ECO:0000313" key="3">
    <source>
        <dbReference type="EMBL" id="KKW28040.1"/>
    </source>
</evidence>
<feature type="domain" description="DUF5667" evidence="2">
    <location>
        <begin position="87"/>
        <end position="174"/>
    </location>
</feature>
<dbReference type="EMBL" id="LCRA01000004">
    <property type="protein sequence ID" value="KKW28040.1"/>
    <property type="molecule type" value="Genomic_DNA"/>
</dbReference>
<gene>
    <name evidence="3" type="ORF">UY70_C0004G0024</name>
</gene>
<dbReference type="AlphaFoldDB" id="A0A0G1XB08"/>
<evidence type="ECO:0000313" key="4">
    <source>
        <dbReference type="Proteomes" id="UP000034185"/>
    </source>
</evidence>
<reference evidence="3 4" key="1">
    <citation type="journal article" date="2015" name="Nature">
        <title>rRNA introns, odd ribosomes, and small enigmatic genomes across a large radiation of phyla.</title>
        <authorList>
            <person name="Brown C.T."/>
            <person name="Hug L.A."/>
            <person name="Thomas B.C."/>
            <person name="Sharon I."/>
            <person name="Castelle C.J."/>
            <person name="Singh A."/>
            <person name="Wilkins M.J."/>
            <person name="Williams K.H."/>
            <person name="Banfield J.F."/>
        </authorList>
    </citation>
    <scope>NUCLEOTIDE SEQUENCE [LARGE SCALE GENOMIC DNA]</scope>
</reference>
<feature type="transmembrane region" description="Helical" evidence="1">
    <location>
        <begin position="58"/>
        <end position="79"/>
    </location>
</feature>
<dbReference type="Proteomes" id="UP000034185">
    <property type="component" value="Unassembled WGS sequence"/>
</dbReference>
<organism evidence="3 4">
    <name type="scientific">Candidatus Kaiserbacteria bacterium GW2011_GWB1_52_6</name>
    <dbReference type="NCBI Taxonomy" id="1618674"/>
    <lineage>
        <taxon>Bacteria</taxon>
        <taxon>Candidatus Kaiseribacteriota</taxon>
    </lineage>
</organism>
<sequence length="353" mass="38400">MDHFFDVFKRQTLSNSERESIKTRIRLFMAAHPPRIPWYIRFADGTLSTMHAADSRKLFGLPVQSLAFAFALVLCIGVGTTYASEAALPGDVLYPVKIHVRERVQGALAVGVENKVQWSATLTTRRLEEAESLAAQGRLTPAVSAEIESQINTSAENFNEHVAALAKNPGNDALVANAQSNLEASLNAHENVLMVLADQSSSTEIAIASVLSNVRVHKMRTKDARTKAEAVLTAQDSQRVENVARQKKQIAEGKVQAIRVAAEKSAKKLETDATGDTAARTAVVVETIATTTASTGVHEVTDAERDLRQADEKMNAGDYGKAFEIYQAAIRAADVTRLELDATARLRSEMEND</sequence>
<keyword evidence="1" id="KW-0472">Membrane</keyword>
<name>A0A0G1XB08_9BACT</name>
<protein>
    <recommendedName>
        <fullName evidence="2">DUF5667 domain-containing protein</fullName>
    </recommendedName>
</protein>
<evidence type="ECO:0000256" key="1">
    <source>
        <dbReference type="SAM" id="Phobius"/>
    </source>
</evidence>
<dbReference type="InterPro" id="IPR043725">
    <property type="entry name" value="DUF5667"/>
</dbReference>